<gene>
    <name evidence="3" type="ORF">ERS007679_00772</name>
    <name evidence="1" type="ORF">ERS007688_00412</name>
    <name evidence="2" type="ORF">ERS007703_00037</name>
    <name evidence="5" type="ORF">ERS007720_01397</name>
    <name evidence="4" type="ORF">ERS007741_00664</name>
</gene>
<accession>A0A0T7LN31</accession>
<evidence type="ECO:0000313" key="6">
    <source>
        <dbReference type="Proteomes" id="UP000038802"/>
    </source>
</evidence>
<reference evidence="2" key="2">
    <citation type="submission" date="2015-03" db="EMBL/GenBank/DDBJ databases">
        <authorList>
            <person name="Murphy D."/>
        </authorList>
    </citation>
    <scope>NUCLEOTIDE SEQUENCE [LARGE SCALE GENOMIC DNA]</scope>
    <source>
        <strain evidence="2">K00500041</strain>
    </source>
</reference>
<dbReference type="Proteomes" id="UP000048600">
    <property type="component" value="Unassembled WGS sequence"/>
</dbReference>
<dbReference type="AlphaFoldDB" id="A0A0T7LN31"/>
<protein>
    <submittedName>
        <fullName evidence="2">Uncharacterized protein</fullName>
    </submittedName>
</protein>
<dbReference type="Proteomes" id="UP000038802">
    <property type="component" value="Unassembled WGS sequence"/>
</dbReference>
<evidence type="ECO:0000313" key="9">
    <source>
        <dbReference type="Proteomes" id="UP000046947"/>
    </source>
</evidence>
<dbReference type="Proteomes" id="UP000045842">
    <property type="component" value="Unassembled WGS sequence"/>
</dbReference>
<dbReference type="EMBL" id="CSAJ01000137">
    <property type="protein sequence ID" value="COW00219.1"/>
    <property type="molecule type" value="Genomic_DNA"/>
</dbReference>
<evidence type="ECO:0000313" key="8">
    <source>
        <dbReference type="Proteomes" id="UP000045842"/>
    </source>
</evidence>
<evidence type="ECO:0000313" key="10">
    <source>
        <dbReference type="Proteomes" id="UP000048600"/>
    </source>
</evidence>
<dbReference type="EMBL" id="CHKL01000043">
    <property type="protein sequence ID" value="COV79098.1"/>
    <property type="molecule type" value="Genomic_DNA"/>
</dbReference>
<proteinExistence type="predicted"/>
<name>A0A0T7LN31_MYCTX</name>
<reference evidence="6 7" key="1">
    <citation type="submission" date="2015-03" db="EMBL/GenBank/DDBJ databases">
        <authorList>
            <consortium name="Pathogen Informatics"/>
        </authorList>
    </citation>
    <scope>NUCLEOTIDE SEQUENCE [LARGE SCALE GENOMIC DNA]</scope>
    <source>
        <strain evidence="3 8">G09801536</strain>
        <strain evidence="1 9">H09601792</strain>
        <strain evidence="6">K00500041</strain>
        <strain evidence="5 7">M09401471</strain>
        <strain evidence="4 10">P00601463</strain>
    </source>
</reference>
<dbReference type="EMBL" id="CFOH01000036">
    <property type="protein sequence ID" value="CFE46798.1"/>
    <property type="molecule type" value="Genomic_DNA"/>
</dbReference>
<dbReference type="Proteomes" id="UP000044938">
    <property type="component" value="Unassembled WGS sequence"/>
</dbReference>
<evidence type="ECO:0000313" key="4">
    <source>
        <dbReference type="EMBL" id="COV79098.1"/>
    </source>
</evidence>
<evidence type="ECO:0000313" key="5">
    <source>
        <dbReference type="EMBL" id="COW00219.1"/>
    </source>
</evidence>
<evidence type="ECO:0000313" key="1">
    <source>
        <dbReference type="EMBL" id="CFE46798.1"/>
    </source>
</evidence>
<evidence type="ECO:0000313" key="3">
    <source>
        <dbReference type="EMBL" id="COU98402.1"/>
    </source>
</evidence>
<dbReference type="Proteomes" id="UP000046947">
    <property type="component" value="Unassembled WGS sequence"/>
</dbReference>
<evidence type="ECO:0000313" key="7">
    <source>
        <dbReference type="Proteomes" id="UP000044938"/>
    </source>
</evidence>
<evidence type="ECO:0000313" key="2">
    <source>
        <dbReference type="EMBL" id="COU91073.1"/>
    </source>
</evidence>
<dbReference type="EMBL" id="CSAD01000068">
    <property type="protein sequence ID" value="COU98402.1"/>
    <property type="molecule type" value="Genomic_DNA"/>
</dbReference>
<sequence>MVGQSGALGLGQVFGHRTAQRAVFGDQHVGQSAVAALLGPVLPAVQRAPRLRRPARHHHRAHIRCLEDTKCGVGEEIRAFDELQPEPQVGFVRTESAHRFGIADPRDGRRNPVAYQRPQLGQNFLGDRDDVLGVDEAHLHIELGEFGLAVGAEVLVAVAAGDLVVAFHPRHHQQLLEQLRALR</sequence>
<organism evidence="2 6">
    <name type="scientific">Mycobacterium tuberculosis</name>
    <dbReference type="NCBI Taxonomy" id="1773"/>
    <lineage>
        <taxon>Bacteria</taxon>
        <taxon>Bacillati</taxon>
        <taxon>Actinomycetota</taxon>
        <taxon>Actinomycetes</taxon>
        <taxon>Mycobacteriales</taxon>
        <taxon>Mycobacteriaceae</taxon>
        <taxon>Mycobacterium</taxon>
        <taxon>Mycobacterium tuberculosis complex</taxon>
    </lineage>
</organism>
<dbReference type="EMBL" id="CSAE01000002">
    <property type="protein sequence ID" value="COU91073.1"/>
    <property type="molecule type" value="Genomic_DNA"/>
</dbReference>